<dbReference type="CDD" id="cd02440">
    <property type="entry name" value="AdoMet_MTases"/>
    <property type="match status" value="1"/>
</dbReference>
<evidence type="ECO:0000256" key="1">
    <source>
        <dbReference type="ARBA" id="ARBA00004953"/>
    </source>
</evidence>
<dbReference type="NCBIfam" id="TIGR02469">
    <property type="entry name" value="CbiT"/>
    <property type="match status" value="1"/>
</dbReference>
<accession>A0A840UJU5</accession>
<dbReference type="Pfam" id="PF13847">
    <property type="entry name" value="Methyltransf_31"/>
    <property type="match status" value="1"/>
</dbReference>
<feature type="domain" description="Methyltransferase" evidence="6">
    <location>
        <begin position="34"/>
        <end position="157"/>
    </location>
</feature>
<evidence type="ECO:0000313" key="7">
    <source>
        <dbReference type="EMBL" id="MBB5337416.1"/>
    </source>
</evidence>
<reference evidence="7 8" key="1">
    <citation type="submission" date="2020-08" db="EMBL/GenBank/DDBJ databases">
        <title>Genomic Encyclopedia of Type Strains, Phase IV (KMG-IV): sequencing the most valuable type-strain genomes for metagenomic binning, comparative biology and taxonomic classification.</title>
        <authorList>
            <person name="Goeker M."/>
        </authorList>
    </citation>
    <scope>NUCLEOTIDE SEQUENCE [LARGE SCALE GENOMIC DNA]</scope>
    <source>
        <strain evidence="7 8">DSM 24661</strain>
    </source>
</reference>
<dbReference type="PANTHER" id="PTHR43182:SF1">
    <property type="entry name" value="COBALT-PRECORRIN-7 C(5)-METHYLTRANSFERASE"/>
    <property type="match status" value="1"/>
</dbReference>
<gene>
    <name evidence="7" type="ORF">HNR32_002578</name>
</gene>
<comment type="pathway">
    <text evidence="1">Cofactor biosynthesis; adenosylcobalamin biosynthesis.</text>
</comment>
<evidence type="ECO:0000256" key="2">
    <source>
        <dbReference type="ARBA" id="ARBA00022573"/>
    </source>
</evidence>
<keyword evidence="8" id="KW-1185">Reference proteome</keyword>
<keyword evidence="5" id="KW-0949">S-adenosyl-L-methionine</keyword>
<comment type="caution">
    <text evidence="7">The sequence shown here is derived from an EMBL/GenBank/DDBJ whole genome shotgun (WGS) entry which is preliminary data.</text>
</comment>
<name>A0A840UJU5_9FIRM</name>
<dbReference type="InterPro" id="IPR025714">
    <property type="entry name" value="Methyltranfer_dom"/>
</dbReference>
<dbReference type="Proteomes" id="UP000559117">
    <property type="component" value="Unassembled WGS sequence"/>
</dbReference>
<dbReference type="PANTHER" id="PTHR43182">
    <property type="entry name" value="COBALT-PRECORRIN-6B C(15)-METHYLTRANSFERASE (DECARBOXYLATING)"/>
    <property type="match status" value="1"/>
</dbReference>
<evidence type="ECO:0000259" key="6">
    <source>
        <dbReference type="Pfam" id="PF13847"/>
    </source>
</evidence>
<dbReference type="EMBL" id="JACHFH010000047">
    <property type="protein sequence ID" value="MBB5337416.1"/>
    <property type="molecule type" value="Genomic_DNA"/>
</dbReference>
<dbReference type="InterPro" id="IPR050714">
    <property type="entry name" value="Cobalamin_biosynth_MTase"/>
</dbReference>
<dbReference type="GO" id="GO:0032259">
    <property type="term" value="P:methylation"/>
    <property type="evidence" value="ECO:0007669"/>
    <property type="project" value="UniProtKB-KW"/>
</dbReference>
<evidence type="ECO:0000256" key="4">
    <source>
        <dbReference type="ARBA" id="ARBA00022679"/>
    </source>
</evidence>
<evidence type="ECO:0000313" key="8">
    <source>
        <dbReference type="Proteomes" id="UP000559117"/>
    </source>
</evidence>
<keyword evidence="2" id="KW-0169">Cobalamin biosynthesis</keyword>
<sequence length="192" mass="20791">MHIPGIDDELFIRGKVPMTKQEVRMITLCKAAIKENDIVLDIGAGTGSLSIEAALMAVQGHVYAVERNPEAVGLIKQNAVKFKVTANVSIIEGLAPDALKGIDNYDVVFIGGSGGNLEEILDVVSAHINPGGRIIANAITLQNVNTIIEYMKKNDMYDYESVLIQASRLKKAGPYDMMIAMNPVYVITCTVK</sequence>
<keyword evidence="4 7" id="KW-0808">Transferase</keyword>
<dbReference type="Gene3D" id="3.40.50.150">
    <property type="entry name" value="Vaccinia Virus protein VP39"/>
    <property type="match status" value="1"/>
</dbReference>
<evidence type="ECO:0000256" key="3">
    <source>
        <dbReference type="ARBA" id="ARBA00022603"/>
    </source>
</evidence>
<dbReference type="SUPFAM" id="SSF53335">
    <property type="entry name" value="S-adenosyl-L-methionine-dependent methyltransferases"/>
    <property type="match status" value="1"/>
</dbReference>
<dbReference type="UniPathway" id="UPA00148"/>
<dbReference type="GO" id="GO:0008276">
    <property type="term" value="F:protein methyltransferase activity"/>
    <property type="evidence" value="ECO:0007669"/>
    <property type="project" value="InterPro"/>
</dbReference>
<organism evidence="7 8">
    <name type="scientific">Pectinatus brassicae</name>
    <dbReference type="NCBI Taxonomy" id="862415"/>
    <lineage>
        <taxon>Bacteria</taxon>
        <taxon>Bacillati</taxon>
        <taxon>Bacillota</taxon>
        <taxon>Negativicutes</taxon>
        <taxon>Selenomonadales</taxon>
        <taxon>Selenomonadaceae</taxon>
        <taxon>Pectinatus</taxon>
    </lineage>
</organism>
<dbReference type="InterPro" id="IPR014008">
    <property type="entry name" value="Cbl_synth_MTase_CbiT"/>
</dbReference>
<dbReference type="InterPro" id="IPR029063">
    <property type="entry name" value="SAM-dependent_MTases_sf"/>
</dbReference>
<dbReference type="AlphaFoldDB" id="A0A840UJU5"/>
<dbReference type="GO" id="GO:0009236">
    <property type="term" value="P:cobalamin biosynthetic process"/>
    <property type="evidence" value="ECO:0007669"/>
    <property type="project" value="UniProtKB-UniPathway"/>
</dbReference>
<keyword evidence="3 7" id="KW-0489">Methyltransferase</keyword>
<protein>
    <submittedName>
        <fullName evidence="7">Precorrin-6Y C5,15-methyltransferase (Decarboxylating) CbiT subunit</fullName>
    </submittedName>
</protein>
<proteinExistence type="predicted"/>
<evidence type="ECO:0000256" key="5">
    <source>
        <dbReference type="ARBA" id="ARBA00022691"/>
    </source>
</evidence>
<dbReference type="RefSeq" id="WP_183863207.1">
    <property type="nucleotide sequence ID" value="NZ_JACHFH010000047.1"/>
</dbReference>